<dbReference type="FunFam" id="2.60.40.10:FF:000142">
    <property type="entry name" value="V-set domain-containing T-cell activation inhibitor 1"/>
    <property type="match status" value="1"/>
</dbReference>
<dbReference type="PANTHER" id="PTHR24100:SF151">
    <property type="entry name" value="ICOS LIGAND"/>
    <property type="match status" value="1"/>
</dbReference>
<dbReference type="GO" id="GO:0001817">
    <property type="term" value="P:regulation of cytokine production"/>
    <property type="evidence" value="ECO:0007669"/>
    <property type="project" value="TreeGrafter"/>
</dbReference>
<evidence type="ECO:0000256" key="6">
    <source>
        <dbReference type="ARBA" id="ARBA00023319"/>
    </source>
</evidence>
<evidence type="ECO:0000313" key="11">
    <source>
        <dbReference type="Proteomes" id="UP000694568"/>
    </source>
</evidence>
<dbReference type="InterPro" id="IPR053896">
    <property type="entry name" value="BTN3A2-like_Ig-C"/>
</dbReference>
<dbReference type="GO" id="GO:0005102">
    <property type="term" value="F:signaling receptor binding"/>
    <property type="evidence" value="ECO:0007669"/>
    <property type="project" value="TreeGrafter"/>
</dbReference>
<dbReference type="Pfam" id="PF07686">
    <property type="entry name" value="V-set"/>
    <property type="match status" value="1"/>
</dbReference>
<dbReference type="Pfam" id="PF22705">
    <property type="entry name" value="C2-set_3"/>
    <property type="match status" value="1"/>
</dbReference>
<organism evidence="10 11">
    <name type="scientific">Sander lucioperca</name>
    <name type="common">Pike-perch</name>
    <name type="synonym">Perca lucioperca</name>
    <dbReference type="NCBI Taxonomy" id="283035"/>
    <lineage>
        <taxon>Eukaryota</taxon>
        <taxon>Metazoa</taxon>
        <taxon>Chordata</taxon>
        <taxon>Craniata</taxon>
        <taxon>Vertebrata</taxon>
        <taxon>Euteleostomi</taxon>
        <taxon>Actinopterygii</taxon>
        <taxon>Neopterygii</taxon>
        <taxon>Teleostei</taxon>
        <taxon>Neoteleostei</taxon>
        <taxon>Acanthomorphata</taxon>
        <taxon>Eupercaria</taxon>
        <taxon>Perciformes</taxon>
        <taxon>Percoidei</taxon>
        <taxon>Percidae</taxon>
        <taxon>Luciopercinae</taxon>
        <taxon>Sander</taxon>
    </lineage>
</organism>
<feature type="domain" description="Ig-like" evidence="9">
    <location>
        <begin position="27"/>
        <end position="139"/>
    </location>
</feature>
<dbReference type="GO" id="GO:1903037">
    <property type="term" value="P:regulation of leukocyte cell-cell adhesion"/>
    <property type="evidence" value="ECO:0007669"/>
    <property type="project" value="UniProtKB-ARBA"/>
</dbReference>
<keyword evidence="11" id="KW-1185">Reference proteome</keyword>
<sequence>MFFCVFAMMGVRVFLVVAVLLSCCAGKDLTDSVSKIWTSAGQSVILPCNISVSVHDDVPSVEWSKEGLKPNIAFLYRDGCETFSEKNPVFNYRTNLIMDELKNGNLSLRISTVQRSDAGKYTCKTFRGRPQEIATVELSVGEASEPKLSRVSVAGDGVTLQCEANCWFPKPEIMFLDVQGNVIRAEDTKTHLDSRCFTATRRATVQTANRVTCRVHQPEINETRVTEINIPDECIRSCTHNTIIAVAVTMILCGLTALICKKCGHSVGGHEMHKSPTHSNVEGRNPGDHADRVGNASTEHVMSNLHDNEEIRRLTEELNHLRSKQCVAVDSSPSKSSTDISKPTNPDPDQSPQSNHPKAATSTNGNRPKPGKKDFKHAVSIHIPASVPETQRSSPNHGSPTPLTDSVASSAFPSDATHVGRSMSMSESRPRPNIAKTQRRYSTSGLSNRFSPLENLSEDVEPLL</sequence>
<gene>
    <name evidence="10" type="primary">LOC116053402</name>
</gene>
<dbReference type="KEGG" id="sluc:116053402"/>
<dbReference type="InterPro" id="IPR013783">
    <property type="entry name" value="Ig-like_fold"/>
</dbReference>
<protein>
    <submittedName>
        <fullName evidence="10">Uncharacterized LOC116053402</fullName>
    </submittedName>
</protein>
<reference evidence="10" key="1">
    <citation type="submission" date="2025-08" db="UniProtKB">
        <authorList>
            <consortium name="Ensembl"/>
        </authorList>
    </citation>
    <scope>IDENTIFICATION</scope>
</reference>
<dbReference type="SMART" id="SM00408">
    <property type="entry name" value="IGc2"/>
    <property type="match status" value="1"/>
</dbReference>
<dbReference type="GO" id="GO:0009897">
    <property type="term" value="C:external side of plasma membrane"/>
    <property type="evidence" value="ECO:0007669"/>
    <property type="project" value="TreeGrafter"/>
</dbReference>
<dbReference type="Gene3D" id="2.60.40.10">
    <property type="entry name" value="Immunoglobulins"/>
    <property type="match status" value="2"/>
</dbReference>
<dbReference type="AlphaFoldDB" id="A0A8C9WYK5"/>
<evidence type="ECO:0000313" key="10">
    <source>
        <dbReference type="Ensembl" id="ENSSLUP00000001246.1"/>
    </source>
</evidence>
<evidence type="ECO:0000256" key="4">
    <source>
        <dbReference type="ARBA" id="ARBA00023157"/>
    </source>
</evidence>
<dbReference type="Ensembl" id="ENSSLUT00000001320.1">
    <property type="protein sequence ID" value="ENSSLUP00000001246.1"/>
    <property type="gene ID" value="ENSSLUG00000000644.1"/>
</dbReference>
<dbReference type="OrthoDB" id="10055806at2759"/>
<dbReference type="PROSITE" id="PS50835">
    <property type="entry name" value="IG_LIKE"/>
    <property type="match status" value="1"/>
</dbReference>
<dbReference type="InterPro" id="IPR007110">
    <property type="entry name" value="Ig-like_dom"/>
</dbReference>
<dbReference type="InterPro" id="IPR050504">
    <property type="entry name" value="IgSF_BTN/MOG"/>
</dbReference>
<feature type="compositionally biased region" description="Polar residues" evidence="7">
    <location>
        <begin position="347"/>
        <end position="366"/>
    </location>
</feature>
<dbReference type="SUPFAM" id="SSF48726">
    <property type="entry name" value="Immunoglobulin"/>
    <property type="match status" value="2"/>
</dbReference>
<keyword evidence="2 8" id="KW-0732">Signal</keyword>
<keyword evidence="5" id="KW-0325">Glycoprotein</keyword>
<feature type="region of interest" description="Disordered" evidence="7">
    <location>
        <begin position="323"/>
        <end position="464"/>
    </location>
</feature>
<name>A0A8C9WYK5_SANLU</name>
<evidence type="ECO:0000256" key="8">
    <source>
        <dbReference type="SAM" id="SignalP"/>
    </source>
</evidence>
<dbReference type="GeneTree" id="ENSGT01050000244843"/>
<dbReference type="InterPro" id="IPR036179">
    <property type="entry name" value="Ig-like_dom_sf"/>
</dbReference>
<keyword evidence="4" id="KW-1015">Disulfide bond</keyword>
<feature type="compositionally biased region" description="Polar residues" evidence="7">
    <location>
        <begin position="440"/>
        <end position="450"/>
    </location>
</feature>
<comment type="subcellular location">
    <subcellularLocation>
        <location evidence="1">Membrane</location>
    </subcellularLocation>
</comment>
<feature type="region of interest" description="Disordered" evidence="7">
    <location>
        <begin position="269"/>
        <end position="294"/>
    </location>
</feature>
<dbReference type="Proteomes" id="UP000694568">
    <property type="component" value="Unplaced"/>
</dbReference>
<feature type="compositionally biased region" description="Low complexity" evidence="7">
    <location>
        <begin position="330"/>
        <end position="344"/>
    </location>
</feature>
<dbReference type="InterPro" id="IPR013106">
    <property type="entry name" value="Ig_V-set"/>
</dbReference>
<keyword evidence="3" id="KW-0472">Membrane</keyword>
<dbReference type="InterPro" id="IPR003598">
    <property type="entry name" value="Ig_sub2"/>
</dbReference>
<evidence type="ECO:0000256" key="3">
    <source>
        <dbReference type="ARBA" id="ARBA00023136"/>
    </source>
</evidence>
<dbReference type="RefSeq" id="XP_031160372.1">
    <property type="nucleotide sequence ID" value="XM_031304512.2"/>
</dbReference>
<dbReference type="GeneID" id="116053402"/>
<evidence type="ECO:0000256" key="1">
    <source>
        <dbReference type="ARBA" id="ARBA00004370"/>
    </source>
</evidence>
<accession>A0A8C9WYK5</accession>
<dbReference type="InterPro" id="IPR003599">
    <property type="entry name" value="Ig_sub"/>
</dbReference>
<evidence type="ECO:0000259" key="9">
    <source>
        <dbReference type="PROSITE" id="PS50835"/>
    </source>
</evidence>
<keyword evidence="6" id="KW-0393">Immunoglobulin domain</keyword>
<evidence type="ECO:0000256" key="2">
    <source>
        <dbReference type="ARBA" id="ARBA00022729"/>
    </source>
</evidence>
<feature type="compositionally biased region" description="Polar residues" evidence="7">
    <location>
        <begin position="388"/>
        <end position="412"/>
    </location>
</feature>
<dbReference type="PANTHER" id="PTHR24100">
    <property type="entry name" value="BUTYROPHILIN"/>
    <property type="match status" value="1"/>
</dbReference>
<evidence type="ECO:0000256" key="7">
    <source>
        <dbReference type="SAM" id="MobiDB-lite"/>
    </source>
</evidence>
<evidence type="ECO:0000256" key="5">
    <source>
        <dbReference type="ARBA" id="ARBA00023180"/>
    </source>
</evidence>
<feature type="chain" id="PRO_5034377921" evidence="8">
    <location>
        <begin position="27"/>
        <end position="464"/>
    </location>
</feature>
<dbReference type="SMART" id="SM00409">
    <property type="entry name" value="IG"/>
    <property type="match status" value="1"/>
</dbReference>
<proteinExistence type="predicted"/>
<feature type="signal peptide" evidence="8">
    <location>
        <begin position="1"/>
        <end position="26"/>
    </location>
</feature>
<dbReference type="GO" id="GO:0050863">
    <property type="term" value="P:regulation of T cell activation"/>
    <property type="evidence" value="ECO:0007669"/>
    <property type="project" value="UniProtKB-ARBA"/>
</dbReference>
<reference evidence="10" key="2">
    <citation type="submission" date="2025-09" db="UniProtKB">
        <authorList>
            <consortium name="Ensembl"/>
        </authorList>
    </citation>
    <scope>IDENTIFICATION</scope>
</reference>
<dbReference type="GO" id="GO:0050852">
    <property type="term" value="P:T cell receptor signaling pathway"/>
    <property type="evidence" value="ECO:0007669"/>
    <property type="project" value="TreeGrafter"/>
</dbReference>